<organism evidence="3 4">
    <name type="scientific">Ferrovibrio xuzhouensis</name>
    <dbReference type="NCBI Taxonomy" id="1576914"/>
    <lineage>
        <taxon>Bacteria</taxon>
        <taxon>Pseudomonadati</taxon>
        <taxon>Pseudomonadota</taxon>
        <taxon>Alphaproteobacteria</taxon>
        <taxon>Rhodospirillales</taxon>
        <taxon>Rhodospirillaceae</taxon>
        <taxon>Ferrovibrio</taxon>
    </lineage>
</organism>
<reference evidence="4" key="1">
    <citation type="journal article" date="2019" name="Int. J. Syst. Evol. Microbiol.">
        <title>The Global Catalogue of Microorganisms (GCM) 10K type strain sequencing project: providing services to taxonomists for standard genome sequencing and annotation.</title>
        <authorList>
            <consortium name="The Broad Institute Genomics Platform"/>
            <consortium name="The Broad Institute Genome Sequencing Center for Infectious Disease"/>
            <person name="Wu L."/>
            <person name="Ma J."/>
        </authorList>
    </citation>
    <scope>NUCLEOTIDE SEQUENCE [LARGE SCALE GENOMIC DNA]</scope>
    <source>
        <strain evidence="4">KCTC 42182</strain>
    </source>
</reference>
<dbReference type="PANTHER" id="PTHR11895">
    <property type="entry name" value="TRANSAMIDASE"/>
    <property type="match status" value="1"/>
</dbReference>
<dbReference type="Pfam" id="PF01425">
    <property type="entry name" value="Amidase"/>
    <property type="match status" value="1"/>
</dbReference>
<dbReference type="PANTHER" id="PTHR11895:SF176">
    <property type="entry name" value="AMIDASE AMID-RELATED"/>
    <property type="match status" value="1"/>
</dbReference>
<dbReference type="Proteomes" id="UP001595711">
    <property type="component" value="Unassembled WGS sequence"/>
</dbReference>
<evidence type="ECO:0000313" key="3">
    <source>
        <dbReference type="EMBL" id="MFC3674827.1"/>
    </source>
</evidence>
<keyword evidence="4" id="KW-1185">Reference proteome</keyword>
<comment type="caution">
    <text evidence="3">The sequence shown here is derived from an EMBL/GenBank/DDBJ whole genome shotgun (WGS) entry which is preliminary data.</text>
</comment>
<feature type="domain" description="Amidase" evidence="2">
    <location>
        <begin position="14"/>
        <end position="425"/>
    </location>
</feature>
<dbReference type="NCBIfam" id="NF004622">
    <property type="entry name" value="PRK05962.1"/>
    <property type="match status" value="1"/>
</dbReference>
<dbReference type="InterPro" id="IPR036928">
    <property type="entry name" value="AS_sf"/>
</dbReference>
<dbReference type="SUPFAM" id="SSF75304">
    <property type="entry name" value="Amidase signature (AS) enzymes"/>
    <property type="match status" value="1"/>
</dbReference>
<evidence type="ECO:0000259" key="2">
    <source>
        <dbReference type="Pfam" id="PF01425"/>
    </source>
</evidence>
<feature type="region of interest" description="Disordered" evidence="1">
    <location>
        <begin position="130"/>
        <end position="149"/>
    </location>
</feature>
<proteinExistence type="predicted"/>
<dbReference type="InterPro" id="IPR000120">
    <property type="entry name" value="Amidase"/>
</dbReference>
<evidence type="ECO:0000313" key="4">
    <source>
        <dbReference type="Proteomes" id="UP001595711"/>
    </source>
</evidence>
<dbReference type="InterPro" id="IPR023631">
    <property type="entry name" value="Amidase_dom"/>
</dbReference>
<evidence type="ECO:0000256" key="1">
    <source>
        <dbReference type="SAM" id="MobiDB-lite"/>
    </source>
</evidence>
<dbReference type="RefSeq" id="WP_379722324.1">
    <property type="nucleotide sequence ID" value="NZ_JBHRYJ010000001.1"/>
</dbReference>
<dbReference type="NCBIfam" id="NF005460">
    <property type="entry name" value="PRK07056.1"/>
    <property type="match status" value="1"/>
</dbReference>
<accession>A0ABV7VD16</accession>
<gene>
    <name evidence="3" type="ORF">ACFOOQ_04675</name>
</gene>
<dbReference type="EMBL" id="JBHRYJ010000001">
    <property type="protein sequence ID" value="MFC3674827.1"/>
    <property type="molecule type" value="Genomic_DNA"/>
</dbReference>
<sequence length="438" mass="44692">MTAAALALSARDRIEACLARIADPAGEGSRAFTRVYADTARAAAEAADARARLGRSLGPLDGRIVSVKDLFDMPGEVTTAGSTLLRDAAPATAMAPAIARLAAAGAVLVGKTNMTEFAFSGVGINPHYGTPGNPADRSRIPGGSSSGGAVSVADGMAEIAIGSDTGGSTRIPAALCGITGWKPSQYRVPTAGAFPLSYALDSIGPMARSVTDCALADAVMAGETPQAPVAAPLAGLRLGIPRGPLLDGLDPVVAAAYDAALKLLGGTGVRLTDEPLALLSEAAEVNARGGLTAAESFFIHRAWIDSRADAFDPLVRTRIDRGRAISAADYIHMQHRRRDLIAAMDLRLGDLDALVLPTTPIPAPKIADLAASEPAFTAANIALLRNTSAGNFFDLCGISLPLPVAGGLPVGLMLLARNGQDARLLRIAAAVEGLISGK</sequence>
<protein>
    <submittedName>
        <fullName evidence="3">Amidase</fullName>
    </submittedName>
</protein>
<dbReference type="Gene3D" id="3.90.1300.10">
    <property type="entry name" value="Amidase signature (AS) domain"/>
    <property type="match status" value="1"/>
</dbReference>
<name>A0ABV7VD16_9PROT</name>